<comment type="caution">
    <text evidence="2">The sequence shown here is derived from an EMBL/GenBank/DDBJ whole genome shotgun (WGS) entry which is preliminary data.</text>
</comment>
<feature type="region of interest" description="Disordered" evidence="1">
    <location>
        <begin position="147"/>
        <end position="183"/>
    </location>
</feature>
<dbReference type="RefSeq" id="WP_098737958.1">
    <property type="nucleotide sequence ID" value="NZ_PDKW01000042.1"/>
</dbReference>
<dbReference type="Proteomes" id="UP000225379">
    <property type="component" value="Unassembled WGS sequence"/>
</dbReference>
<name>A0A2B8BBS6_9PROT</name>
<protein>
    <submittedName>
        <fullName evidence="2">Uncharacterized protein</fullName>
    </submittedName>
</protein>
<evidence type="ECO:0000256" key="1">
    <source>
        <dbReference type="SAM" id="MobiDB-lite"/>
    </source>
</evidence>
<gene>
    <name evidence="2" type="ORF">CRT60_18060</name>
</gene>
<sequence length="183" mass="20033">MSSMQPHRRAAPRRERFQDLCDAETLVVSALRLWAEPLREPERQHPHWQDGMTAAGLSNDAAVAFDTLMRIVLSATSRPLDLHRPPCPALGTDEALLLDMLRLAQQGLHGEAGVLMNDWLSLTAVRMAMAPLCVLAAALARAGLTLPDPAQASPMPSRPTTCPIDRQRDRARPTADRGATLLH</sequence>
<feature type="compositionally biased region" description="Basic and acidic residues" evidence="1">
    <location>
        <begin position="165"/>
        <end position="175"/>
    </location>
</feature>
<organism evidence="2 3">
    <name type="scientific">Azospirillum palustre</name>
    <dbReference type="NCBI Taxonomy" id="2044885"/>
    <lineage>
        <taxon>Bacteria</taxon>
        <taxon>Pseudomonadati</taxon>
        <taxon>Pseudomonadota</taxon>
        <taxon>Alphaproteobacteria</taxon>
        <taxon>Rhodospirillales</taxon>
        <taxon>Azospirillaceae</taxon>
        <taxon>Azospirillum</taxon>
    </lineage>
</organism>
<evidence type="ECO:0000313" key="2">
    <source>
        <dbReference type="EMBL" id="PGH55240.1"/>
    </source>
</evidence>
<dbReference type="AlphaFoldDB" id="A0A2B8BBS6"/>
<dbReference type="OrthoDB" id="7375469at2"/>
<accession>A0A2B8BBS6</accession>
<evidence type="ECO:0000313" key="3">
    <source>
        <dbReference type="Proteomes" id="UP000225379"/>
    </source>
</evidence>
<reference evidence="3" key="1">
    <citation type="submission" date="2017-10" db="EMBL/GenBank/DDBJ databases">
        <authorList>
            <person name="Kravchenko I.K."/>
            <person name="Grouzdev D.S."/>
        </authorList>
    </citation>
    <scope>NUCLEOTIDE SEQUENCE [LARGE SCALE GENOMIC DNA]</scope>
    <source>
        <strain evidence="3">B2</strain>
    </source>
</reference>
<dbReference type="EMBL" id="PDKW01000042">
    <property type="protein sequence ID" value="PGH55240.1"/>
    <property type="molecule type" value="Genomic_DNA"/>
</dbReference>
<proteinExistence type="predicted"/>
<keyword evidence="3" id="KW-1185">Reference proteome</keyword>